<keyword evidence="3" id="KW-0808">Transferase</keyword>
<comment type="pathway">
    <text evidence="1">Lipid metabolism.</text>
</comment>
<dbReference type="OrthoDB" id="9787072at2"/>
<protein>
    <recommendedName>
        <fullName evidence="8">L-ornithine N(alpha)-acyltransferase</fullName>
        <ecNumber evidence="7">2.3.2.30</ecNumber>
    </recommendedName>
</protein>
<accession>A0A0N9ZF97</accession>
<dbReference type="Proteomes" id="UP000064920">
    <property type="component" value="Chromosome"/>
</dbReference>
<evidence type="ECO:0000256" key="10">
    <source>
        <dbReference type="ARBA" id="ARBA00047785"/>
    </source>
</evidence>
<comment type="catalytic activity">
    <reaction evidence="10">
        <text>a (3R)-hydroxyacyl-[ACP] + L-ornithine = a lyso-ornithine lipid + holo-[ACP] + H(+)</text>
        <dbReference type="Rhea" id="RHEA:20633"/>
        <dbReference type="Rhea" id="RHEA-COMP:9685"/>
        <dbReference type="Rhea" id="RHEA-COMP:9945"/>
        <dbReference type="ChEBI" id="CHEBI:15378"/>
        <dbReference type="ChEBI" id="CHEBI:46911"/>
        <dbReference type="ChEBI" id="CHEBI:64479"/>
        <dbReference type="ChEBI" id="CHEBI:78827"/>
        <dbReference type="ChEBI" id="CHEBI:138482"/>
        <dbReference type="EC" id="2.3.2.30"/>
    </reaction>
    <physiologicalReaction direction="left-to-right" evidence="10">
        <dbReference type="Rhea" id="RHEA:20634"/>
    </physiologicalReaction>
</comment>
<comment type="function">
    <text evidence="9">Catalyzes the first step in the biosynthesis of ornithine lipids, which are phosphorus-free membrane lipids. Catalyzes the 3-hydroxyacyl-acyl carrier protein-dependent acylation of ornithine to form lyso-ornithine lipid (LOL).</text>
</comment>
<dbReference type="Gene3D" id="3.40.630.30">
    <property type="match status" value="1"/>
</dbReference>
<dbReference type="GO" id="GO:0043810">
    <property type="term" value="F:ornithine-acyl [acyl carrier protein] N-acyltransferase activity"/>
    <property type="evidence" value="ECO:0007669"/>
    <property type="project" value="UniProtKB-EC"/>
</dbReference>
<sequence>MFAAIFPAVSTRKGRFNVRFAATSADVEAAQRLRHLAFVTARGQRGSGSGLDSDDFDALCRHVLIEDAKTGQLVCTYRFQDFQGGGDLSRSYCAQYYDLDALARYEGRMMEVGRFCIHPDWQDADVLRIAWAAMTAYVDASGIDLLFGCSSFEGTDWMVHGDALAMLKHRHIGPKHWLPKIKAPNVFKFAARLRRKPDAKRAARAMPPLLKTYLMMGGWVSDHAVVDRQLGTMHVFTGVEIASIPDARKKLLRAAAM</sequence>
<dbReference type="PANTHER" id="PTHR37323:SF1">
    <property type="entry name" value="L-ORNITHINE N(ALPHA)-ACYLTRANSFERASE"/>
    <property type="match status" value="1"/>
</dbReference>
<keyword evidence="12" id="KW-1185">Reference proteome</keyword>
<evidence type="ECO:0000256" key="2">
    <source>
        <dbReference type="ARBA" id="ARBA00022516"/>
    </source>
</evidence>
<dbReference type="SUPFAM" id="SSF55729">
    <property type="entry name" value="Acyl-CoA N-acyltransferases (Nat)"/>
    <property type="match status" value="1"/>
</dbReference>
<reference evidence="11 12" key="1">
    <citation type="submission" date="2015-05" db="EMBL/GenBank/DDBJ databases">
        <authorList>
            <person name="Wang D.B."/>
            <person name="Wang M."/>
        </authorList>
    </citation>
    <scope>NUCLEOTIDE SEQUENCE [LARGE SCALE GENOMIC DNA]</scope>
    <source>
        <strain evidence="11 12">IMCC 12053</strain>
    </source>
</reference>
<dbReference type="PATRIC" id="fig|1397108.4.peg.316"/>
<dbReference type="Pfam" id="PF13444">
    <property type="entry name" value="Acetyltransf_5"/>
    <property type="match status" value="1"/>
</dbReference>
<comment type="similarity">
    <text evidence="6">Belongs to the acetyltransferase family. OlsB subfamily.</text>
</comment>
<dbReference type="PANTHER" id="PTHR37323">
    <property type="entry name" value="GCN5-RELATED N-ACETYLTRANSFERASE"/>
    <property type="match status" value="1"/>
</dbReference>
<keyword evidence="2" id="KW-0444">Lipid biosynthesis</keyword>
<evidence type="ECO:0000313" key="12">
    <source>
        <dbReference type="Proteomes" id="UP000064920"/>
    </source>
</evidence>
<keyword evidence="4" id="KW-0443">Lipid metabolism</keyword>
<evidence type="ECO:0000256" key="4">
    <source>
        <dbReference type="ARBA" id="ARBA00023098"/>
    </source>
</evidence>
<keyword evidence="5" id="KW-0012">Acyltransferase</keyword>
<evidence type="ECO:0000256" key="3">
    <source>
        <dbReference type="ARBA" id="ARBA00022679"/>
    </source>
</evidence>
<evidence type="ECO:0000256" key="6">
    <source>
        <dbReference type="ARBA" id="ARBA00038095"/>
    </source>
</evidence>
<organism evidence="11 12">
    <name type="scientific">Celeribacter marinus</name>
    <dbReference type="NCBI Taxonomy" id="1397108"/>
    <lineage>
        <taxon>Bacteria</taxon>
        <taxon>Pseudomonadati</taxon>
        <taxon>Pseudomonadota</taxon>
        <taxon>Alphaproteobacteria</taxon>
        <taxon>Rhodobacterales</taxon>
        <taxon>Roseobacteraceae</taxon>
        <taxon>Celeribacter</taxon>
    </lineage>
</organism>
<proteinExistence type="inferred from homology"/>
<dbReference type="InterPro" id="IPR052351">
    <property type="entry name" value="Ornithine_N-alpha-AT"/>
</dbReference>
<gene>
    <name evidence="11" type="ORF">IMCC12053_302</name>
</gene>
<dbReference type="RefSeq" id="WP_062215033.1">
    <property type="nucleotide sequence ID" value="NZ_CP012023.1"/>
</dbReference>
<name>A0A0N9ZF97_9RHOB</name>
<evidence type="ECO:0000256" key="1">
    <source>
        <dbReference type="ARBA" id="ARBA00005189"/>
    </source>
</evidence>
<dbReference type="KEGG" id="cmar:IMCC12053_302"/>
<dbReference type="GO" id="GO:0006629">
    <property type="term" value="P:lipid metabolic process"/>
    <property type="evidence" value="ECO:0007669"/>
    <property type="project" value="UniProtKB-KW"/>
</dbReference>
<dbReference type="InterPro" id="IPR016181">
    <property type="entry name" value="Acyl_CoA_acyltransferase"/>
</dbReference>
<dbReference type="AlphaFoldDB" id="A0A0N9ZF97"/>
<evidence type="ECO:0000256" key="9">
    <source>
        <dbReference type="ARBA" id="ARBA00045724"/>
    </source>
</evidence>
<dbReference type="EC" id="2.3.2.30" evidence="7"/>
<evidence type="ECO:0000256" key="5">
    <source>
        <dbReference type="ARBA" id="ARBA00023315"/>
    </source>
</evidence>
<evidence type="ECO:0000256" key="7">
    <source>
        <dbReference type="ARBA" id="ARBA00039058"/>
    </source>
</evidence>
<evidence type="ECO:0000256" key="8">
    <source>
        <dbReference type="ARBA" id="ARBA00039866"/>
    </source>
</evidence>
<dbReference type="EMBL" id="CP012023">
    <property type="protein sequence ID" value="ALI54252.1"/>
    <property type="molecule type" value="Genomic_DNA"/>
</dbReference>
<dbReference type="STRING" id="1397108.IMCC12053_302"/>
<evidence type="ECO:0000313" key="11">
    <source>
        <dbReference type="EMBL" id="ALI54252.1"/>
    </source>
</evidence>